<keyword evidence="5" id="KW-1185">Reference proteome</keyword>
<reference evidence="4 5" key="1">
    <citation type="submission" date="2017-07" db="EMBL/GenBank/DDBJ databases">
        <title>Draft whole genome sequences of clinical Proprionibacteriaceae strains.</title>
        <authorList>
            <person name="Bernier A.-M."/>
            <person name="Bernard K."/>
            <person name="Domingo M.-C."/>
        </authorList>
    </citation>
    <scope>NUCLEOTIDE SEQUENCE [LARGE SCALE GENOMIC DNA]</scope>
    <source>
        <strain evidence="4 5">NML 130396</strain>
    </source>
</reference>
<dbReference type="CDD" id="cd05233">
    <property type="entry name" value="SDR_c"/>
    <property type="match status" value="1"/>
</dbReference>
<dbReference type="Pfam" id="PF00106">
    <property type="entry name" value="adh_short"/>
    <property type="match status" value="1"/>
</dbReference>
<organism evidence="4 5">
    <name type="scientific">Enemella dayhoffiae</name>
    <dbReference type="NCBI Taxonomy" id="2016507"/>
    <lineage>
        <taxon>Bacteria</taxon>
        <taxon>Bacillati</taxon>
        <taxon>Actinomycetota</taxon>
        <taxon>Actinomycetes</taxon>
        <taxon>Propionibacteriales</taxon>
        <taxon>Propionibacteriaceae</taxon>
        <taxon>Enemella</taxon>
    </lineage>
</organism>
<dbReference type="Gene3D" id="3.40.50.720">
    <property type="entry name" value="NAD(P)-binding Rossmann-like Domain"/>
    <property type="match status" value="1"/>
</dbReference>
<dbReference type="GO" id="GO:0016491">
    <property type="term" value="F:oxidoreductase activity"/>
    <property type="evidence" value="ECO:0007669"/>
    <property type="project" value="UniProtKB-KW"/>
</dbReference>
<dbReference type="Proteomes" id="UP000216311">
    <property type="component" value="Unassembled WGS sequence"/>
</dbReference>
<dbReference type="OrthoDB" id="658698at2"/>
<evidence type="ECO:0000256" key="2">
    <source>
        <dbReference type="ARBA" id="ARBA00023002"/>
    </source>
</evidence>
<gene>
    <name evidence="4" type="ORF">CGZ93_16485</name>
</gene>
<comment type="similarity">
    <text evidence="1 3">Belongs to the short-chain dehydrogenases/reductases (SDR) family.</text>
</comment>
<evidence type="ECO:0008006" key="6">
    <source>
        <dbReference type="Google" id="ProtNLM"/>
    </source>
</evidence>
<proteinExistence type="inferred from homology"/>
<dbReference type="PANTHER" id="PTHR43669">
    <property type="entry name" value="5-KETO-D-GLUCONATE 5-REDUCTASE"/>
    <property type="match status" value="1"/>
</dbReference>
<evidence type="ECO:0000256" key="3">
    <source>
        <dbReference type="RuleBase" id="RU000363"/>
    </source>
</evidence>
<comment type="caution">
    <text evidence="4">The sequence shown here is derived from an EMBL/GenBank/DDBJ whole genome shotgun (WGS) entry which is preliminary data.</text>
</comment>
<evidence type="ECO:0000313" key="4">
    <source>
        <dbReference type="EMBL" id="OYO18143.1"/>
    </source>
</evidence>
<protein>
    <recommendedName>
        <fullName evidence="6">NADP-dependent 3-hydroxy acid dehydrogenase YdfG</fullName>
    </recommendedName>
</protein>
<dbReference type="PRINTS" id="PR00080">
    <property type="entry name" value="SDRFAMILY"/>
</dbReference>
<dbReference type="SUPFAM" id="SSF51735">
    <property type="entry name" value="NAD(P)-binding Rossmann-fold domains"/>
    <property type="match status" value="1"/>
</dbReference>
<dbReference type="InterPro" id="IPR036291">
    <property type="entry name" value="NAD(P)-bd_dom_sf"/>
</dbReference>
<evidence type="ECO:0000256" key="1">
    <source>
        <dbReference type="ARBA" id="ARBA00006484"/>
    </source>
</evidence>
<sequence length="246" mass="25714">MSEPRVVVVTGGGSGIGRTVARELLSRGHTVVVAGRRAAALEETVASADSGSSRCVPTDVTDQSQVATLFARVDEAYGRCDVLFNNAGAFGPSAPVDELSAADWDEVWRVNVSGPVFCTGAAVRLMRRTGGGRIINNASISAHVPRPRSVAYTTTKHAITGLTRSITLDGRADNITATRLDIGNAATAMTGGFAEALQPDGQRRPEPTFDPVHVARLVADVSELPFEVAVPELMVMAAGMPFAGRG</sequence>
<dbReference type="AlphaFoldDB" id="A0A255GU80"/>
<name>A0A255GU80_9ACTN</name>
<dbReference type="PRINTS" id="PR00081">
    <property type="entry name" value="GDHRDH"/>
</dbReference>
<dbReference type="PANTHER" id="PTHR43669:SF12">
    <property type="entry name" value="BLR5618 PROTEIN"/>
    <property type="match status" value="1"/>
</dbReference>
<dbReference type="EMBL" id="NMVQ01000045">
    <property type="protein sequence ID" value="OYO18143.1"/>
    <property type="molecule type" value="Genomic_DNA"/>
</dbReference>
<dbReference type="RefSeq" id="WP_094365232.1">
    <property type="nucleotide sequence ID" value="NZ_NMVQ01000045.1"/>
</dbReference>
<dbReference type="FunFam" id="3.40.50.720:FF:000084">
    <property type="entry name" value="Short-chain dehydrogenase reductase"/>
    <property type="match status" value="1"/>
</dbReference>
<dbReference type="InterPro" id="IPR002347">
    <property type="entry name" value="SDR_fam"/>
</dbReference>
<accession>A0A255GU80</accession>
<evidence type="ECO:0000313" key="5">
    <source>
        <dbReference type="Proteomes" id="UP000216311"/>
    </source>
</evidence>
<keyword evidence="2" id="KW-0560">Oxidoreductase</keyword>